<dbReference type="Proteomes" id="UP001066276">
    <property type="component" value="Chromosome 6"/>
</dbReference>
<comment type="caution">
    <text evidence="2">The sequence shown here is derived from an EMBL/GenBank/DDBJ whole genome shotgun (WGS) entry which is preliminary data.</text>
</comment>
<accession>A0AAV7QTQ0</accession>
<dbReference type="AlphaFoldDB" id="A0AAV7QTQ0"/>
<dbReference type="EMBL" id="JANPWB010000010">
    <property type="protein sequence ID" value="KAJ1143892.1"/>
    <property type="molecule type" value="Genomic_DNA"/>
</dbReference>
<feature type="compositionally biased region" description="Polar residues" evidence="1">
    <location>
        <begin position="1"/>
        <end position="16"/>
    </location>
</feature>
<feature type="region of interest" description="Disordered" evidence="1">
    <location>
        <begin position="1"/>
        <end position="44"/>
    </location>
</feature>
<name>A0AAV7QTQ0_PLEWA</name>
<gene>
    <name evidence="2" type="ORF">NDU88_010194</name>
</gene>
<evidence type="ECO:0000313" key="3">
    <source>
        <dbReference type="Proteomes" id="UP001066276"/>
    </source>
</evidence>
<evidence type="ECO:0000256" key="1">
    <source>
        <dbReference type="SAM" id="MobiDB-lite"/>
    </source>
</evidence>
<proteinExistence type="predicted"/>
<keyword evidence="3" id="KW-1185">Reference proteome</keyword>
<protein>
    <submittedName>
        <fullName evidence="2">Uncharacterized protein</fullName>
    </submittedName>
</protein>
<sequence length="85" mass="9157">MASVTPATLGSRQQTRPARGAPSLKCGGRAGNGVRNPGNPGQQAANTEALLQAPFMRRLHFRERALAALNYSWPVAPRDPHGLQW</sequence>
<organism evidence="2 3">
    <name type="scientific">Pleurodeles waltl</name>
    <name type="common">Iberian ribbed newt</name>
    <dbReference type="NCBI Taxonomy" id="8319"/>
    <lineage>
        <taxon>Eukaryota</taxon>
        <taxon>Metazoa</taxon>
        <taxon>Chordata</taxon>
        <taxon>Craniata</taxon>
        <taxon>Vertebrata</taxon>
        <taxon>Euteleostomi</taxon>
        <taxon>Amphibia</taxon>
        <taxon>Batrachia</taxon>
        <taxon>Caudata</taxon>
        <taxon>Salamandroidea</taxon>
        <taxon>Salamandridae</taxon>
        <taxon>Pleurodelinae</taxon>
        <taxon>Pleurodeles</taxon>
    </lineage>
</organism>
<reference evidence="2" key="1">
    <citation type="journal article" date="2022" name="bioRxiv">
        <title>Sequencing and chromosome-scale assembly of the giantPleurodeles waltlgenome.</title>
        <authorList>
            <person name="Brown T."/>
            <person name="Elewa A."/>
            <person name="Iarovenko S."/>
            <person name="Subramanian E."/>
            <person name="Araus A.J."/>
            <person name="Petzold A."/>
            <person name="Susuki M."/>
            <person name="Suzuki K.-i.T."/>
            <person name="Hayashi T."/>
            <person name="Toyoda A."/>
            <person name="Oliveira C."/>
            <person name="Osipova E."/>
            <person name="Leigh N.D."/>
            <person name="Simon A."/>
            <person name="Yun M.H."/>
        </authorList>
    </citation>
    <scope>NUCLEOTIDE SEQUENCE</scope>
    <source>
        <strain evidence="2">20211129_DDA</strain>
        <tissue evidence="2">Liver</tissue>
    </source>
</reference>
<evidence type="ECO:0000313" key="2">
    <source>
        <dbReference type="EMBL" id="KAJ1143892.1"/>
    </source>
</evidence>